<evidence type="ECO:0000313" key="6">
    <source>
        <dbReference type="EMBL" id="ABO98720.1"/>
    </source>
</evidence>
<organism evidence="6 7">
    <name type="scientific">Ostreococcus lucimarinus (strain CCE9901)</name>
    <dbReference type="NCBI Taxonomy" id="436017"/>
    <lineage>
        <taxon>Eukaryota</taxon>
        <taxon>Viridiplantae</taxon>
        <taxon>Chlorophyta</taxon>
        <taxon>Mamiellophyceae</taxon>
        <taxon>Mamiellales</taxon>
        <taxon>Bathycoccaceae</taxon>
        <taxon>Ostreococcus</taxon>
    </lineage>
</organism>
<protein>
    <recommendedName>
        <fullName evidence="5">Bacterial surface antigen (D15) domain-containing protein</fullName>
    </recommendedName>
</protein>
<dbReference type="PANTHER" id="PTHR12815">
    <property type="entry name" value="SORTING AND ASSEMBLY MACHINERY SAMM50 PROTEIN FAMILY MEMBER"/>
    <property type="match status" value="1"/>
</dbReference>
<dbReference type="AlphaFoldDB" id="A4S4F5"/>
<evidence type="ECO:0000256" key="4">
    <source>
        <dbReference type="SAM" id="MobiDB-lite"/>
    </source>
</evidence>
<evidence type="ECO:0000259" key="5">
    <source>
        <dbReference type="Pfam" id="PF01103"/>
    </source>
</evidence>
<comment type="subcellular location">
    <subcellularLocation>
        <location evidence="3">Plastid</location>
        <location evidence="3">Chloroplast outer membrane</location>
    </subcellularLocation>
</comment>
<name>A4S4F5_OSTLU</name>
<dbReference type="InterPro" id="IPR039910">
    <property type="entry name" value="D15-like"/>
</dbReference>
<feature type="region of interest" description="Disordered" evidence="4">
    <location>
        <begin position="303"/>
        <end position="325"/>
    </location>
</feature>
<evidence type="ECO:0000256" key="3">
    <source>
        <dbReference type="ARBA" id="ARBA00024013"/>
    </source>
</evidence>
<keyword evidence="2" id="KW-0472">Membrane</keyword>
<sequence>MTLKPNYSYRAREVAGESHVIKSELGIFKSVRALAKDTRDGMRVTFEVVPFEILRGVELQGLEAVPAKVVEETFRPMMGKPINSNHVSGAVEYFKAYAESKRGIDSIEGISLLEEPSDGVLRLGFVDVDINDVKVEIDPSIDAKTGKENKVLSKVDSVMPYFENIKTTKVLNGMRVRETIDRFRAQNPRFGEPQINMLPKPGPLGKRTLLVSLKEKSMKGVTCGGGMSARGLSEGIFSGIAGHFSAFHTNLFGQGKMLNLGVEATPRKGGRGLTVVRPQVNLQYQDPWVGFGPTRTSRAMSVRSESSSMRSTHGVNSTNVDGDQPDITSPGLSEMSLQRLQTSVEHSRPLLNGWNGMFSVDFKRTGVLDNDGNHSLFDAYGAPVTFSGTKCDTALAAQMRFTYGGPNAAQLMLSAEQALPVQPQWLNYTRMVAKAKRSFNLLSVGSLPGPVQLVLSSKGGSVVGDLPPYEAFAIGGTSSVRGYNDGAIGTGRKYVVGSAEMRVPVTPTITGAAFFDYGSDLHSGGSVLGDPAGTRGKPGSGYSYGVAGMFETGGLPIRFDYAKNDQGNARFHFSLARDFN</sequence>
<dbReference type="HOGENOM" id="CLU_007664_2_0_1"/>
<evidence type="ECO:0000256" key="2">
    <source>
        <dbReference type="ARBA" id="ARBA00023136"/>
    </source>
</evidence>
<dbReference type="Pfam" id="PF01103">
    <property type="entry name" value="Omp85"/>
    <property type="match status" value="1"/>
</dbReference>
<keyword evidence="1" id="KW-0934">Plastid</keyword>
<dbReference type="GO" id="GO:0009707">
    <property type="term" value="C:chloroplast outer membrane"/>
    <property type="evidence" value="ECO:0007669"/>
    <property type="project" value="UniProtKB-SubCell"/>
</dbReference>
<dbReference type="InterPro" id="IPR000184">
    <property type="entry name" value="Bac_surfAg_D15"/>
</dbReference>
<proteinExistence type="predicted"/>
<dbReference type="GeneID" id="5004326"/>
<evidence type="ECO:0000313" key="7">
    <source>
        <dbReference type="Proteomes" id="UP000001568"/>
    </source>
</evidence>
<dbReference type="KEGG" id="olu:OSTLU_50834"/>
<dbReference type="PANTHER" id="PTHR12815:SF32">
    <property type="entry name" value="OUTER ENVELOPE PROTEIN 80, CHLOROPLASTIC"/>
    <property type="match status" value="1"/>
</dbReference>
<gene>
    <name evidence="6" type="ORF">OSTLU_50834</name>
</gene>
<reference evidence="6 7" key="1">
    <citation type="journal article" date="2007" name="Proc. Natl. Acad. Sci. U.S.A.">
        <title>The tiny eukaryote Ostreococcus provides genomic insights into the paradox of plankton speciation.</title>
        <authorList>
            <person name="Palenik B."/>
            <person name="Grimwood J."/>
            <person name="Aerts A."/>
            <person name="Rouze P."/>
            <person name="Salamov A."/>
            <person name="Putnam N."/>
            <person name="Dupont C."/>
            <person name="Jorgensen R."/>
            <person name="Derelle E."/>
            <person name="Rombauts S."/>
            <person name="Zhou K."/>
            <person name="Otillar R."/>
            <person name="Merchant S.S."/>
            <person name="Podell S."/>
            <person name="Gaasterland T."/>
            <person name="Napoli C."/>
            <person name="Gendler K."/>
            <person name="Manuell A."/>
            <person name="Tai V."/>
            <person name="Vallon O."/>
            <person name="Piganeau G."/>
            <person name="Jancek S."/>
            <person name="Heijde M."/>
            <person name="Jabbari K."/>
            <person name="Bowler C."/>
            <person name="Lohr M."/>
            <person name="Robbens S."/>
            <person name="Werner G."/>
            <person name="Dubchak I."/>
            <person name="Pazour G.J."/>
            <person name="Ren Q."/>
            <person name="Paulsen I."/>
            <person name="Delwiche C."/>
            <person name="Schmutz J."/>
            <person name="Rokhsar D."/>
            <person name="Van de Peer Y."/>
            <person name="Moreau H."/>
            <person name="Grigoriev I.V."/>
        </authorList>
    </citation>
    <scope>NUCLEOTIDE SEQUENCE [LARGE SCALE GENOMIC DNA]</scope>
    <source>
        <strain evidence="6 7">CCE9901</strain>
    </source>
</reference>
<keyword evidence="1" id="KW-1002">Plastid outer membrane</keyword>
<dbReference type="Gramene" id="ABO98720">
    <property type="protein sequence ID" value="ABO98720"/>
    <property type="gene ID" value="OSTLU_50834"/>
</dbReference>
<evidence type="ECO:0000256" key="1">
    <source>
        <dbReference type="ARBA" id="ARBA00022805"/>
    </source>
</evidence>
<dbReference type="Gene3D" id="2.40.160.50">
    <property type="entry name" value="membrane protein fhac: a member of the omp85/tpsb transporter family"/>
    <property type="match status" value="1"/>
</dbReference>
<dbReference type="OrthoDB" id="2013615at2759"/>
<dbReference type="OMA" id="IKFRFVN"/>
<dbReference type="STRING" id="436017.A4S4F5"/>
<dbReference type="RefSeq" id="XP_001420427.1">
    <property type="nucleotide sequence ID" value="XM_001420390.1"/>
</dbReference>
<dbReference type="EMBL" id="CP000591">
    <property type="protein sequence ID" value="ABO98720.1"/>
    <property type="molecule type" value="Genomic_DNA"/>
</dbReference>
<dbReference type="eggNOG" id="ENOG502QSQ3">
    <property type="taxonomic scope" value="Eukaryota"/>
</dbReference>
<feature type="compositionally biased region" description="Polar residues" evidence="4">
    <location>
        <begin position="313"/>
        <end position="325"/>
    </location>
</feature>
<dbReference type="Proteomes" id="UP000001568">
    <property type="component" value="Chromosome 11"/>
</dbReference>
<keyword evidence="7" id="KW-1185">Reference proteome</keyword>
<feature type="domain" description="Bacterial surface antigen (D15)" evidence="5">
    <location>
        <begin position="250"/>
        <end position="579"/>
    </location>
</feature>
<accession>A4S4F5</accession>